<dbReference type="AlphaFoldDB" id="A0A1Y3B9V3"/>
<proteinExistence type="predicted"/>
<keyword evidence="2" id="KW-1185">Reference proteome</keyword>
<reference evidence="1 2" key="1">
    <citation type="submission" date="2017-03" db="EMBL/GenBank/DDBJ databases">
        <title>Genome Survey of Euroglyphus maynei.</title>
        <authorList>
            <person name="Arlian L.G."/>
            <person name="Morgan M.S."/>
            <person name="Rider S.D."/>
        </authorList>
    </citation>
    <scope>NUCLEOTIDE SEQUENCE [LARGE SCALE GENOMIC DNA]</scope>
    <source>
        <strain evidence="1">Arlian Lab</strain>
        <tissue evidence="1">Whole body</tissue>
    </source>
</reference>
<sequence>MWIIREGNMIAKLPSTGSVL</sequence>
<dbReference type="EMBL" id="MUJZ01039364">
    <property type="protein sequence ID" value="OTF76025.1"/>
    <property type="molecule type" value="Genomic_DNA"/>
</dbReference>
<comment type="caution">
    <text evidence="1">The sequence shown here is derived from an EMBL/GenBank/DDBJ whole genome shotgun (WGS) entry which is preliminary data.</text>
</comment>
<gene>
    <name evidence="1" type="ORF">BLA29_005907</name>
</gene>
<name>A0A1Y3B9V3_EURMA</name>
<dbReference type="Proteomes" id="UP000194236">
    <property type="component" value="Unassembled WGS sequence"/>
</dbReference>
<organism evidence="1 2">
    <name type="scientific">Euroglyphus maynei</name>
    <name type="common">Mayne's house dust mite</name>
    <dbReference type="NCBI Taxonomy" id="6958"/>
    <lineage>
        <taxon>Eukaryota</taxon>
        <taxon>Metazoa</taxon>
        <taxon>Ecdysozoa</taxon>
        <taxon>Arthropoda</taxon>
        <taxon>Chelicerata</taxon>
        <taxon>Arachnida</taxon>
        <taxon>Acari</taxon>
        <taxon>Acariformes</taxon>
        <taxon>Sarcoptiformes</taxon>
        <taxon>Astigmata</taxon>
        <taxon>Psoroptidia</taxon>
        <taxon>Analgoidea</taxon>
        <taxon>Pyroglyphidae</taxon>
        <taxon>Pyroglyphinae</taxon>
        <taxon>Euroglyphus</taxon>
    </lineage>
</organism>
<evidence type="ECO:0000313" key="1">
    <source>
        <dbReference type="EMBL" id="OTF76025.1"/>
    </source>
</evidence>
<accession>A0A1Y3B9V3</accession>
<evidence type="ECO:0000313" key="2">
    <source>
        <dbReference type="Proteomes" id="UP000194236"/>
    </source>
</evidence>
<protein>
    <submittedName>
        <fullName evidence="1">Uncharacterized protein</fullName>
    </submittedName>
</protein>